<dbReference type="KEGG" id="ccas:EIB73_03115"/>
<comment type="similarity">
    <text evidence="1">Belongs to the short-chain dehydrogenases/reductases (SDR) family.</text>
</comment>
<evidence type="ECO:0000313" key="3">
    <source>
        <dbReference type="Proteomes" id="UP000270185"/>
    </source>
</evidence>
<dbReference type="OrthoDB" id="1235794at2"/>
<dbReference type="EMBL" id="CP034159">
    <property type="protein sequence ID" value="AZI32234.1"/>
    <property type="molecule type" value="Genomic_DNA"/>
</dbReference>
<dbReference type="AlphaFoldDB" id="A0A3G8XPQ7"/>
<sequence length="229" mass="25459">MKTGNNRKTVLITGVSKGIGKSLTKKMLADNYFVIGTSRQGNLKVFESENFYPVALDLTNLESIETAQKTILEKFPQMDILINNAGVGPDLGSQKPDRKSFAQTFEVNVSGTVFFTEPIIKLIPQNGKIINISSRMGSMDECETSDSIAYRMSKSALNMYTKILTNRLKGKIKVASVHPGWVKTTIRESNLVNGTLTPEESAARIFSFIKSDFESGMFWNAEKEGKILW</sequence>
<keyword evidence="3" id="KW-1185">Reference proteome</keyword>
<name>A0A3G8XPQ7_9FLAO</name>
<dbReference type="InterPro" id="IPR002347">
    <property type="entry name" value="SDR_fam"/>
</dbReference>
<dbReference type="Pfam" id="PF00106">
    <property type="entry name" value="adh_short"/>
    <property type="match status" value="1"/>
</dbReference>
<accession>A0A3G8XPQ7</accession>
<organism evidence="2 3">
    <name type="scientific">Kaistella carnis</name>
    <dbReference type="NCBI Taxonomy" id="1241979"/>
    <lineage>
        <taxon>Bacteria</taxon>
        <taxon>Pseudomonadati</taxon>
        <taxon>Bacteroidota</taxon>
        <taxon>Flavobacteriia</taxon>
        <taxon>Flavobacteriales</taxon>
        <taxon>Weeksellaceae</taxon>
        <taxon>Chryseobacterium group</taxon>
        <taxon>Kaistella</taxon>
    </lineage>
</organism>
<dbReference type="RefSeq" id="WP_125022546.1">
    <property type="nucleotide sequence ID" value="NZ_CP034159.1"/>
</dbReference>
<dbReference type="Proteomes" id="UP000270185">
    <property type="component" value="Chromosome"/>
</dbReference>
<protein>
    <submittedName>
        <fullName evidence="2">SDR family NAD(P)-dependent oxidoreductase</fullName>
    </submittedName>
</protein>
<dbReference type="Gene3D" id="3.40.50.720">
    <property type="entry name" value="NAD(P)-binding Rossmann-like Domain"/>
    <property type="match status" value="1"/>
</dbReference>
<reference evidence="3" key="1">
    <citation type="submission" date="2018-11" db="EMBL/GenBank/DDBJ databases">
        <title>Proposal to divide the Flavobacteriaceae and reorganize its genera based on Amino Acid Identity values calculated from whole genome sequences.</title>
        <authorList>
            <person name="Nicholson A.C."/>
            <person name="Gulvik C.A."/>
            <person name="Whitney A.M."/>
            <person name="Humrighouse B.W."/>
            <person name="Bell M."/>
            <person name="Holmes B."/>
            <person name="Steigerwalt A.G."/>
            <person name="Villarma A."/>
            <person name="Sheth M."/>
            <person name="Batra D."/>
            <person name="Pryor J."/>
            <person name="Bernardet J.-F."/>
            <person name="Hugo C."/>
            <person name="Kampfer P."/>
            <person name="Newman J.D."/>
            <person name="McQuiston J.R."/>
        </authorList>
    </citation>
    <scope>NUCLEOTIDE SEQUENCE [LARGE SCALE GENOMIC DNA]</scope>
    <source>
        <strain evidence="3">G0081</strain>
    </source>
</reference>
<evidence type="ECO:0000256" key="1">
    <source>
        <dbReference type="RuleBase" id="RU000363"/>
    </source>
</evidence>
<dbReference type="PRINTS" id="PR00081">
    <property type="entry name" value="GDHRDH"/>
</dbReference>
<dbReference type="PANTHER" id="PTHR45458">
    <property type="entry name" value="SHORT-CHAIN DEHYDROGENASE/REDUCTASE SDR"/>
    <property type="match status" value="1"/>
</dbReference>
<dbReference type="InterPro" id="IPR052184">
    <property type="entry name" value="SDR_enzymes"/>
</dbReference>
<evidence type="ECO:0000313" key="2">
    <source>
        <dbReference type="EMBL" id="AZI32234.1"/>
    </source>
</evidence>
<dbReference type="PRINTS" id="PR00080">
    <property type="entry name" value="SDRFAMILY"/>
</dbReference>
<dbReference type="GO" id="GO:0016616">
    <property type="term" value="F:oxidoreductase activity, acting on the CH-OH group of donors, NAD or NADP as acceptor"/>
    <property type="evidence" value="ECO:0007669"/>
    <property type="project" value="TreeGrafter"/>
</dbReference>
<dbReference type="SUPFAM" id="SSF51735">
    <property type="entry name" value="NAD(P)-binding Rossmann-fold domains"/>
    <property type="match status" value="1"/>
</dbReference>
<dbReference type="InterPro" id="IPR036291">
    <property type="entry name" value="NAD(P)-bd_dom_sf"/>
</dbReference>
<dbReference type="PANTHER" id="PTHR45458:SF1">
    <property type="entry name" value="SHORT CHAIN DEHYDROGENASE"/>
    <property type="match status" value="1"/>
</dbReference>
<gene>
    <name evidence="2" type="ORF">EIB73_03115</name>
</gene>
<proteinExistence type="inferred from homology"/>